<dbReference type="AlphaFoldDB" id="A0A3N0X1I6"/>
<evidence type="ECO:0000313" key="2">
    <source>
        <dbReference type="EMBL" id="ROI11153.1"/>
    </source>
</evidence>
<dbReference type="InterPro" id="IPR007712">
    <property type="entry name" value="RelE/ParE_toxin"/>
</dbReference>
<organism evidence="2 3">
    <name type="scientific">Epilithonimonas hominis</name>
    <dbReference type="NCBI Taxonomy" id="420404"/>
    <lineage>
        <taxon>Bacteria</taxon>
        <taxon>Pseudomonadati</taxon>
        <taxon>Bacteroidota</taxon>
        <taxon>Flavobacteriia</taxon>
        <taxon>Flavobacteriales</taxon>
        <taxon>Weeksellaceae</taxon>
        <taxon>Chryseobacterium group</taxon>
        <taxon>Epilithonimonas</taxon>
    </lineage>
</organism>
<comment type="caution">
    <text evidence="2">The sequence shown here is derived from an EMBL/GenBank/DDBJ whole genome shotgun (WGS) entry which is preliminary data.</text>
</comment>
<dbReference type="RefSeq" id="WP_123282338.1">
    <property type="nucleotide sequence ID" value="NZ_RJTU01000086.1"/>
</dbReference>
<dbReference type="Pfam" id="PF05016">
    <property type="entry name" value="ParE_toxin"/>
    <property type="match status" value="1"/>
</dbReference>
<sequence length="98" mass="11538">MSYEFLYEDRVDNDIDEALDYYFSINPNLAEDFLDRIEEAKTKILNSVEGFEIKYADSVRTVLLKQFPYHLYYTIDQNNIVVLAILHAHSGQNKINEI</sequence>
<gene>
    <name evidence="2" type="ORF">EGH73_13830</name>
</gene>
<protein>
    <submittedName>
        <fullName evidence="2">Type II toxin-antitoxin system RelE/ParE family toxin</fullName>
    </submittedName>
</protein>
<keyword evidence="1" id="KW-1277">Toxin-antitoxin system</keyword>
<name>A0A3N0X1I6_9FLAO</name>
<evidence type="ECO:0000256" key="1">
    <source>
        <dbReference type="ARBA" id="ARBA00022649"/>
    </source>
</evidence>
<dbReference type="InterPro" id="IPR035093">
    <property type="entry name" value="RelE/ParE_toxin_dom_sf"/>
</dbReference>
<dbReference type="Proteomes" id="UP000267623">
    <property type="component" value="Unassembled WGS sequence"/>
</dbReference>
<reference evidence="3" key="2">
    <citation type="submission" date="2018-11" db="EMBL/GenBank/DDBJ databases">
        <title>Proposal to divide the Flavobacteriaceae and reorganize its genera based on Amino Acid Identity values calculated from whole genome sequences.</title>
        <authorList>
            <person name="Nicholson A.C."/>
            <person name="Gulvik C.A."/>
            <person name="Whitney A.M."/>
            <person name="Humrighouse B.W."/>
            <person name="Bell M."/>
            <person name="Holmes B."/>
            <person name="Steigerwalt A."/>
            <person name="Villarma A."/>
            <person name="Sheth M."/>
            <person name="Batra D."/>
            <person name="Pryor J."/>
            <person name="Bernardet J.-F."/>
            <person name="Hugo C."/>
            <person name="Kampfer P."/>
            <person name="Newman J."/>
            <person name="Mcquiston J."/>
        </authorList>
    </citation>
    <scope>NUCLEOTIDE SEQUENCE [LARGE SCALE GENOMIC DNA]</scope>
    <source>
        <strain evidence="3">DSM 22165</strain>
    </source>
</reference>
<dbReference type="EMBL" id="RJTU01000086">
    <property type="protein sequence ID" value="ROI11153.1"/>
    <property type="molecule type" value="Genomic_DNA"/>
</dbReference>
<reference evidence="3" key="1">
    <citation type="submission" date="2018-11" db="EMBL/GenBank/DDBJ databases">
        <title>Proposal to divide the Flavobacteriaceae and reorganize its genera based on Amino Acid Identity values calculated from whole genome sequences.</title>
        <authorList>
            <person name="Nicholson A.C."/>
            <person name="Gulvik C.A."/>
            <person name="Whitney A.M."/>
            <person name="Humrighouse B.W."/>
            <person name="Bell M."/>
            <person name="Holmes B."/>
            <person name="Steigerwalt A."/>
            <person name="Villarma A."/>
            <person name="Sheth M."/>
            <person name="Batra D."/>
            <person name="Pryor J."/>
            <person name="Bernardet J.-F."/>
            <person name="Hugo C."/>
            <person name="Kampfer P."/>
            <person name="Newman J."/>
            <person name="Mcquiston J.R."/>
        </authorList>
    </citation>
    <scope>NUCLEOTIDE SEQUENCE [LARGE SCALE GENOMIC DNA]</scope>
    <source>
        <strain evidence="3">DSM 22165</strain>
    </source>
</reference>
<evidence type="ECO:0000313" key="3">
    <source>
        <dbReference type="Proteomes" id="UP000267623"/>
    </source>
</evidence>
<dbReference type="Gene3D" id="3.30.2310.20">
    <property type="entry name" value="RelE-like"/>
    <property type="match status" value="1"/>
</dbReference>
<proteinExistence type="predicted"/>
<accession>A0A3N0X1I6</accession>